<dbReference type="OrthoDB" id="5320938at2759"/>
<organism evidence="2 3">
    <name type="scientific">Microthyrium microscopicum</name>
    <dbReference type="NCBI Taxonomy" id="703497"/>
    <lineage>
        <taxon>Eukaryota</taxon>
        <taxon>Fungi</taxon>
        <taxon>Dikarya</taxon>
        <taxon>Ascomycota</taxon>
        <taxon>Pezizomycotina</taxon>
        <taxon>Dothideomycetes</taxon>
        <taxon>Dothideomycetes incertae sedis</taxon>
        <taxon>Microthyriales</taxon>
        <taxon>Microthyriaceae</taxon>
        <taxon>Microthyrium</taxon>
    </lineage>
</organism>
<sequence length="261" mass="27712">MRFQHTLLALASAQSALAGLLRYPDSLSGHTSNTIDRRAASNITTNYAVEAKKAIAGLTAQGADFLKSKNIKQGDNPRSNGPQGIWLGNDGQYKLKVTNYKNEPMVLVMWHGNAWLNDNKPIITQSLGPIEEAIISVNGNAPGIAFSAVYAGTKANGLIENTWGELTTSQWSTINVSRLPNMNGDGLTLVSPTGCRAHMSSCVFMCRNGATKCGDPKSYDLYNCKFPGAGTGEDPFTHDPSGGCNLGSGGDISAIFSVKPN</sequence>
<evidence type="ECO:0000313" key="3">
    <source>
        <dbReference type="Proteomes" id="UP000799302"/>
    </source>
</evidence>
<accession>A0A6A6UP97</accession>
<dbReference type="EMBL" id="MU004231">
    <property type="protein sequence ID" value="KAF2673546.1"/>
    <property type="molecule type" value="Genomic_DNA"/>
</dbReference>
<keyword evidence="1" id="KW-0732">Signal</keyword>
<feature type="signal peptide" evidence="1">
    <location>
        <begin position="1"/>
        <end position="18"/>
    </location>
</feature>
<evidence type="ECO:0000313" key="2">
    <source>
        <dbReference type="EMBL" id="KAF2673546.1"/>
    </source>
</evidence>
<evidence type="ECO:0000256" key="1">
    <source>
        <dbReference type="SAM" id="SignalP"/>
    </source>
</evidence>
<feature type="chain" id="PRO_5025387690" evidence="1">
    <location>
        <begin position="19"/>
        <end position="261"/>
    </location>
</feature>
<reference evidence="2" key="1">
    <citation type="journal article" date="2020" name="Stud. Mycol.">
        <title>101 Dothideomycetes genomes: a test case for predicting lifestyles and emergence of pathogens.</title>
        <authorList>
            <person name="Haridas S."/>
            <person name="Albert R."/>
            <person name="Binder M."/>
            <person name="Bloem J."/>
            <person name="Labutti K."/>
            <person name="Salamov A."/>
            <person name="Andreopoulos B."/>
            <person name="Baker S."/>
            <person name="Barry K."/>
            <person name="Bills G."/>
            <person name="Bluhm B."/>
            <person name="Cannon C."/>
            <person name="Castanera R."/>
            <person name="Culley D."/>
            <person name="Daum C."/>
            <person name="Ezra D."/>
            <person name="Gonzalez J."/>
            <person name="Henrissat B."/>
            <person name="Kuo A."/>
            <person name="Liang C."/>
            <person name="Lipzen A."/>
            <person name="Lutzoni F."/>
            <person name="Magnuson J."/>
            <person name="Mondo S."/>
            <person name="Nolan M."/>
            <person name="Ohm R."/>
            <person name="Pangilinan J."/>
            <person name="Park H.-J."/>
            <person name="Ramirez L."/>
            <person name="Alfaro M."/>
            <person name="Sun H."/>
            <person name="Tritt A."/>
            <person name="Yoshinaga Y."/>
            <person name="Zwiers L.-H."/>
            <person name="Turgeon B."/>
            <person name="Goodwin S."/>
            <person name="Spatafora J."/>
            <person name="Crous P."/>
            <person name="Grigoriev I."/>
        </authorList>
    </citation>
    <scope>NUCLEOTIDE SEQUENCE</scope>
    <source>
        <strain evidence="2">CBS 115976</strain>
    </source>
</reference>
<dbReference type="Proteomes" id="UP000799302">
    <property type="component" value="Unassembled WGS sequence"/>
</dbReference>
<name>A0A6A6UP97_9PEZI</name>
<keyword evidence="3" id="KW-1185">Reference proteome</keyword>
<gene>
    <name evidence="2" type="ORF">BT63DRAFT_451595</name>
</gene>
<dbReference type="AlphaFoldDB" id="A0A6A6UP97"/>
<proteinExistence type="predicted"/>
<protein>
    <submittedName>
        <fullName evidence="2">Uncharacterized protein</fullName>
    </submittedName>
</protein>